<organism evidence="19 20">
    <name type="scientific">Coprinopsis cinerea (strain Okayama-7 / 130 / ATCC MYA-4618 / FGSC 9003)</name>
    <name type="common">Inky cap fungus</name>
    <name type="synonym">Hormographiella aspergillata</name>
    <dbReference type="NCBI Taxonomy" id="240176"/>
    <lineage>
        <taxon>Eukaryota</taxon>
        <taxon>Fungi</taxon>
        <taxon>Dikarya</taxon>
        <taxon>Basidiomycota</taxon>
        <taxon>Agaricomycotina</taxon>
        <taxon>Agaricomycetes</taxon>
        <taxon>Agaricomycetidae</taxon>
        <taxon>Agaricales</taxon>
        <taxon>Agaricineae</taxon>
        <taxon>Psathyrellaceae</taxon>
        <taxon>Coprinopsis</taxon>
    </lineage>
</organism>
<evidence type="ECO:0000313" key="20">
    <source>
        <dbReference type="Proteomes" id="UP000001861"/>
    </source>
</evidence>
<dbReference type="GO" id="GO:0005802">
    <property type="term" value="C:trans-Golgi network"/>
    <property type="evidence" value="ECO:0007669"/>
    <property type="project" value="TreeGrafter"/>
</dbReference>
<dbReference type="InterPro" id="IPR022398">
    <property type="entry name" value="Peptidase_S8_His-AS"/>
</dbReference>
<feature type="chain" id="PRO_5002724638" evidence="17">
    <location>
        <begin position="26"/>
        <end position="949"/>
    </location>
</feature>
<evidence type="ECO:0000256" key="8">
    <source>
        <dbReference type="ARBA" id="ARBA00022837"/>
    </source>
</evidence>
<dbReference type="PROSITE" id="PS51829">
    <property type="entry name" value="P_HOMO_B"/>
    <property type="match status" value="1"/>
</dbReference>
<dbReference type="InterPro" id="IPR034182">
    <property type="entry name" value="Kexin/furin"/>
</dbReference>
<dbReference type="InterPro" id="IPR000209">
    <property type="entry name" value="Peptidase_S8/S53_dom"/>
</dbReference>
<dbReference type="InterPro" id="IPR008979">
    <property type="entry name" value="Galactose-bd-like_sf"/>
</dbReference>
<dbReference type="GeneID" id="6010452"/>
<evidence type="ECO:0000256" key="10">
    <source>
        <dbReference type="ARBA" id="ARBA00023136"/>
    </source>
</evidence>
<dbReference type="Gene3D" id="2.60.120.260">
    <property type="entry name" value="Galactose-binding domain-like"/>
    <property type="match status" value="1"/>
</dbReference>
<dbReference type="Gene3D" id="3.40.50.200">
    <property type="entry name" value="Peptidase S8/S53 domain"/>
    <property type="match status" value="1"/>
</dbReference>
<evidence type="ECO:0000256" key="9">
    <source>
        <dbReference type="ARBA" id="ARBA00022989"/>
    </source>
</evidence>
<evidence type="ECO:0000256" key="15">
    <source>
        <dbReference type="SAM" id="MobiDB-lite"/>
    </source>
</evidence>
<dbReference type="VEuPathDB" id="FungiDB:CC1G_01625"/>
<dbReference type="CDD" id="cd04059">
    <property type="entry name" value="Peptidases_S8_Protein_convertases_Kexins_Furin-like"/>
    <property type="match status" value="1"/>
</dbReference>
<keyword evidence="11" id="KW-0865">Zymogen</keyword>
<name>A8NIA2_COPC7</name>
<dbReference type="FunFam" id="3.40.50.200:FF:000005">
    <property type="entry name" value="Proprotein convertase subtilisin/kexin type 7"/>
    <property type="match status" value="1"/>
</dbReference>
<dbReference type="PROSITE" id="PS00137">
    <property type="entry name" value="SUBTILASE_HIS"/>
    <property type="match status" value="1"/>
</dbReference>
<dbReference type="InterPro" id="IPR023828">
    <property type="entry name" value="Peptidase_S8_Ser-AS"/>
</dbReference>
<evidence type="ECO:0000256" key="13">
    <source>
        <dbReference type="PIRSR" id="PIRSR615500-1"/>
    </source>
</evidence>
<dbReference type="FunCoup" id="A8NIA2">
    <property type="interactions" value="46"/>
</dbReference>
<evidence type="ECO:0000256" key="3">
    <source>
        <dbReference type="ARBA" id="ARBA00022670"/>
    </source>
</evidence>
<evidence type="ECO:0000256" key="6">
    <source>
        <dbReference type="ARBA" id="ARBA00022801"/>
    </source>
</evidence>
<proteinExistence type="inferred from homology"/>
<evidence type="ECO:0000259" key="18">
    <source>
        <dbReference type="PROSITE" id="PS51829"/>
    </source>
</evidence>
<evidence type="ECO:0000256" key="4">
    <source>
        <dbReference type="ARBA" id="ARBA00022692"/>
    </source>
</evidence>
<dbReference type="GO" id="GO:0007323">
    <property type="term" value="P:peptide pheromone maturation"/>
    <property type="evidence" value="ECO:0007669"/>
    <property type="project" value="UniProtKB-ARBA"/>
</dbReference>
<feature type="active site" description="Charge relay system" evidence="13 14">
    <location>
        <position position="420"/>
    </location>
</feature>
<keyword evidence="3 14" id="KW-0645">Protease</keyword>
<dbReference type="OMA" id="PWMHVKH"/>
<dbReference type="GO" id="GO:0004252">
    <property type="term" value="F:serine-type endopeptidase activity"/>
    <property type="evidence" value="ECO:0007669"/>
    <property type="project" value="UniProtKB-UniRule"/>
</dbReference>
<feature type="region of interest" description="Disordered" evidence="15">
    <location>
        <begin position="868"/>
        <end position="949"/>
    </location>
</feature>
<feature type="compositionally biased region" description="Low complexity" evidence="15">
    <location>
        <begin position="869"/>
        <end position="889"/>
    </location>
</feature>
<dbReference type="InParanoid" id="A8NIA2"/>
<evidence type="ECO:0000256" key="12">
    <source>
        <dbReference type="ARBA" id="ARBA00023180"/>
    </source>
</evidence>
<keyword evidence="7 14" id="KW-0720">Serine protease</keyword>
<keyword evidence="5 17" id="KW-0732">Signal</keyword>
<evidence type="ECO:0000256" key="7">
    <source>
        <dbReference type="ARBA" id="ARBA00022825"/>
    </source>
</evidence>
<evidence type="ECO:0000313" key="19">
    <source>
        <dbReference type="EMBL" id="EAU87978.1"/>
    </source>
</evidence>
<dbReference type="PRINTS" id="PR00723">
    <property type="entry name" value="SUBTILISIN"/>
</dbReference>
<keyword evidence="8" id="KW-0106">Calcium</keyword>
<comment type="subcellular location">
    <subcellularLocation>
        <location evidence="1">Membrane</location>
    </subcellularLocation>
</comment>
<keyword evidence="4 16" id="KW-0812">Transmembrane</keyword>
<keyword evidence="6 14" id="KW-0378">Hydrolase</keyword>
<dbReference type="InterPro" id="IPR036852">
    <property type="entry name" value="Peptidase_S8/S53_dom_sf"/>
</dbReference>
<evidence type="ECO:0000256" key="1">
    <source>
        <dbReference type="ARBA" id="ARBA00004370"/>
    </source>
</evidence>
<dbReference type="PANTHER" id="PTHR42884:SF14">
    <property type="entry name" value="NEUROENDOCRINE CONVERTASE 1"/>
    <property type="match status" value="1"/>
</dbReference>
<dbReference type="FunFam" id="2.60.120.260:FF:000026">
    <property type="entry name" value="proprotein convertase subtilisin/kexin type 7"/>
    <property type="match status" value="1"/>
</dbReference>
<feature type="compositionally biased region" description="Polar residues" evidence="15">
    <location>
        <begin position="815"/>
        <end position="826"/>
    </location>
</feature>
<dbReference type="GO" id="GO:0000139">
    <property type="term" value="C:Golgi membrane"/>
    <property type="evidence" value="ECO:0007669"/>
    <property type="project" value="TreeGrafter"/>
</dbReference>
<dbReference type="PANTHER" id="PTHR42884">
    <property type="entry name" value="PROPROTEIN CONVERTASE SUBTILISIN/KEXIN-RELATED"/>
    <property type="match status" value="1"/>
</dbReference>
<dbReference type="KEGG" id="cci:CC1G_01625"/>
<evidence type="ECO:0000256" key="2">
    <source>
        <dbReference type="ARBA" id="ARBA00005325"/>
    </source>
</evidence>
<feature type="transmembrane region" description="Helical" evidence="16">
    <location>
        <begin position="736"/>
        <end position="757"/>
    </location>
</feature>
<feature type="compositionally biased region" description="Acidic residues" evidence="15">
    <location>
        <begin position="895"/>
        <end position="925"/>
    </location>
</feature>
<dbReference type="Pfam" id="PF00082">
    <property type="entry name" value="Peptidase_S8"/>
    <property type="match status" value="1"/>
</dbReference>
<evidence type="ECO:0000256" key="14">
    <source>
        <dbReference type="PROSITE-ProRule" id="PRU01240"/>
    </source>
</evidence>
<feature type="domain" description="P/Homo B" evidence="18">
    <location>
        <begin position="496"/>
        <end position="642"/>
    </location>
</feature>
<comment type="similarity">
    <text evidence="2">Belongs to the peptidase S8 family. Furin subfamily.</text>
</comment>
<feature type="active site" description="Charge relay system" evidence="13 14">
    <location>
        <position position="248"/>
    </location>
</feature>
<dbReference type="SUPFAM" id="SSF52743">
    <property type="entry name" value="Subtilisin-like"/>
    <property type="match status" value="1"/>
</dbReference>
<feature type="compositionally biased region" description="Polar residues" evidence="15">
    <location>
        <begin position="926"/>
        <end position="936"/>
    </location>
</feature>
<keyword evidence="20" id="KW-1185">Reference proteome</keyword>
<dbReference type="PROSITE" id="PS51892">
    <property type="entry name" value="SUBTILASE"/>
    <property type="match status" value="1"/>
</dbReference>
<reference evidence="19 20" key="1">
    <citation type="journal article" date="2010" name="Proc. Natl. Acad. Sci. U.S.A.">
        <title>Insights into evolution of multicellular fungi from the assembled chromosomes of the mushroom Coprinopsis cinerea (Coprinus cinereus).</title>
        <authorList>
            <person name="Stajich J.E."/>
            <person name="Wilke S.K."/>
            <person name="Ahren D."/>
            <person name="Au C.H."/>
            <person name="Birren B.W."/>
            <person name="Borodovsky M."/>
            <person name="Burns C."/>
            <person name="Canback B."/>
            <person name="Casselton L.A."/>
            <person name="Cheng C.K."/>
            <person name="Deng J."/>
            <person name="Dietrich F.S."/>
            <person name="Fargo D.C."/>
            <person name="Farman M.L."/>
            <person name="Gathman A.C."/>
            <person name="Goldberg J."/>
            <person name="Guigo R."/>
            <person name="Hoegger P.J."/>
            <person name="Hooker J.B."/>
            <person name="Huggins A."/>
            <person name="James T.Y."/>
            <person name="Kamada T."/>
            <person name="Kilaru S."/>
            <person name="Kodira C."/>
            <person name="Kues U."/>
            <person name="Kupfer D."/>
            <person name="Kwan H.S."/>
            <person name="Lomsadze A."/>
            <person name="Li W."/>
            <person name="Lilly W.W."/>
            <person name="Ma L.J."/>
            <person name="Mackey A.J."/>
            <person name="Manning G."/>
            <person name="Martin F."/>
            <person name="Muraguchi H."/>
            <person name="Natvig D.O."/>
            <person name="Palmerini H."/>
            <person name="Ramesh M.A."/>
            <person name="Rehmeyer C.J."/>
            <person name="Roe B.A."/>
            <person name="Shenoy N."/>
            <person name="Stanke M."/>
            <person name="Ter-Hovhannisyan V."/>
            <person name="Tunlid A."/>
            <person name="Velagapudi R."/>
            <person name="Vision T.J."/>
            <person name="Zeng Q."/>
            <person name="Zolan M.E."/>
            <person name="Pukkila P.J."/>
        </authorList>
    </citation>
    <scope>NUCLEOTIDE SEQUENCE [LARGE SCALE GENOMIC DNA]</scope>
    <source>
        <strain evidence="20">Okayama-7 / 130 / ATCC MYA-4618 / FGSC 9003</strain>
    </source>
</reference>
<dbReference type="RefSeq" id="XP_001833948.1">
    <property type="nucleotide sequence ID" value="XM_001833896.1"/>
</dbReference>
<dbReference type="InterPro" id="IPR002884">
    <property type="entry name" value="P_dom"/>
</dbReference>
<keyword evidence="12" id="KW-0325">Glycoprotein</keyword>
<dbReference type="OrthoDB" id="300641at2759"/>
<feature type="region of interest" description="Disordered" evidence="15">
    <location>
        <begin position="779"/>
        <end position="849"/>
    </location>
</feature>
<feature type="signal peptide" evidence="17">
    <location>
        <begin position="1"/>
        <end position="25"/>
    </location>
</feature>
<gene>
    <name evidence="19" type="ORF">CC1G_01625</name>
</gene>
<feature type="active site" description="Charge relay system" evidence="13 14">
    <location>
        <position position="210"/>
    </location>
</feature>
<evidence type="ECO:0000256" key="5">
    <source>
        <dbReference type="ARBA" id="ARBA00022729"/>
    </source>
</evidence>
<dbReference type="eggNOG" id="KOG3525">
    <property type="taxonomic scope" value="Eukaryota"/>
</dbReference>
<sequence>MRHSSLFWGLLASAILSSSSSGVLAQRRPSKRNHDTHDYYVVEHKPDGGAPLQEISNQLGVELVERVGELDDVWLVRAPKPTLQGRGEEEQVDRVLQTYQNLRALARRQAESSTLDARSEGTGYEQATRLVSSISHLEKQVLKELEKRAPPPIRPPPGPTEVMDKYKIEDPFFIMQWHLANGDYPEHMMNVTPVWDMGYTGKGVITSILDDGLDYTSEDLKDNFDPDNSYDFNDHEALPYPKRVRDHHGTRCAGQIAAGKNKACGVGIAYESKVAGVRILSGRITTVDEAAAINYGFQNVSIYSCSWGPRDDGTKMQTPPYIVRKAVLNGINKGRGGKGSIFVFASGNGAHKGDQCNFDGYTNSIYSVTVGAVDFRGQHPKYSEACAANMVVAYSSGSGQHIVTTDRGKDECALVHGGTSAAAPNVAGVFALALQARPDLTWRDIQYLCVETARQINPKDRDWERTATGRYYSYKYGYGVLDASLYVQRALTWKLVKPQAWLETPTIQLDGGTLDAEDEWEGGTPIGKEGVKSKMTITKKMMQDANLESLEHVTIKVWIDHTRRGDVEVAIVSPNGIRSVLAGARERDDSMSGFPGWTFMSVKHWGEDPVGDWTIHVTDQQSEVEEGAFLGWNMILWGTTVDPSKAKFYEMDPNEKLLPPNRSGTITPQRPELPGSHTENPKPTGAGHAIEGKPTAELPHDSTSPDKTLGDANAGKKPENKGWIGGLKDKAAKQTWLAGIIGVLVLANIAGAIYFCCWKKGCGDGEKYNALPGEENVPMSSINGGQYDQDGERTALVGGGDEEEDGVDTRPAARAQQTGPHPQARSTGGLGFHSGFLDDDDPMTAASPRYKDGSVVQSAVGELIPTGDAPAAAAMSSSSGPQPSVQQQPRNLVESSEEEEDDEDDDDEDDEDEDEDDEESSEEDSGSQQPLQQNQVRRPGEVDSSASLI</sequence>
<feature type="region of interest" description="Disordered" evidence="15">
    <location>
        <begin position="653"/>
        <end position="721"/>
    </location>
</feature>
<protein>
    <submittedName>
        <fullName evidence="19">Kex protein</fullName>
    </submittedName>
</protein>
<dbReference type="Pfam" id="PF01483">
    <property type="entry name" value="P_proprotein"/>
    <property type="match status" value="1"/>
</dbReference>
<comment type="caution">
    <text evidence="19">The sequence shown here is derived from an EMBL/GenBank/DDBJ whole genome shotgun (WGS) entry which is preliminary data.</text>
</comment>
<dbReference type="AlphaFoldDB" id="A8NIA2"/>
<dbReference type="InterPro" id="IPR015500">
    <property type="entry name" value="Peptidase_S8_subtilisin-rel"/>
</dbReference>
<evidence type="ECO:0000256" key="11">
    <source>
        <dbReference type="ARBA" id="ARBA00023145"/>
    </source>
</evidence>
<keyword evidence="10 16" id="KW-0472">Membrane</keyword>
<keyword evidence="9 16" id="KW-1133">Transmembrane helix</keyword>
<dbReference type="STRING" id="240176.A8NIA2"/>
<dbReference type="SUPFAM" id="SSF49785">
    <property type="entry name" value="Galactose-binding domain-like"/>
    <property type="match status" value="1"/>
</dbReference>
<dbReference type="EMBL" id="AACS02000010">
    <property type="protein sequence ID" value="EAU87978.1"/>
    <property type="molecule type" value="Genomic_DNA"/>
</dbReference>
<evidence type="ECO:0000256" key="16">
    <source>
        <dbReference type="SAM" id="Phobius"/>
    </source>
</evidence>
<dbReference type="PROSITE" id="PS00138">
    <property type="entry name" value="SUBTILASE_SER"/>
    <property type="match status" value="1"/>
</dbReference>
<dbReference type="GO" id="GO:0016485">
    <property type="term" value="P:protein processing"/>
    <property type="evidence" value="ECO:0007669"/>
    <property type="project" value="TreeGrafter"/>
</dbReference>
<accession>A8NIA2</accession>
<evidence type="ECO:0000256" key="17">
    <source>
        <dbReference type="SAM" id="SignalP"/>
    </source>
</evidence>
<dbReference type="Proteomes" id="UP000001861">
    <property type="component" value="Unassembled WGS sequence"/>
</dbReference>